<proteinExistence type="predicted"/>
<dbReference type="InterPro" id="IPR012902">
    <property type="entry name" value="N_methyl_site"/>
</dbReference>
<reference evidence="2 3" key="1">
    <citation type="submission" date="2024-07" db="EMBL/GenBank/DDBJ databases">
        <title>Molecular mechanisms and environmental adaptations of flagellar loss and biofilm growth of Rhodanobacter under environmental stress.</title>
        <authorList>
            <person name="Chen M."/>
        </authorList>
    </citation>
    <scope>NUCLEOTIDE SEQUENCE [LARGE SCALE GENOMIC DNA]</scope>
    <source>
        <strain evidence="2 3">RS22</strain>
    </source>
</reference>
<keyword evidence="3" id="KW-1185">Reference proteome</keyword>
<keyword evidence="1" id="KW-0472">Membrane</keyword>
<feature type="transmembrane region" description="Helical" evidence="1">
    <location>
        <begin position="12"/>
        <end position="37"/>
    </location>
</feature>
<name>A0ABV4AM76_9GAMM</name>
<comment type="caution">
    <text evidence="2">The sequence shown here is derived from an EMBL/GenBank/DDBJ whole genome shotgun (WGS) entry which is preliminary data.</text>
</comment>
<keyword evidence="1" id="KW-0812">Transmembrane</keyword>
<dbReference type="InterPro" id="IPR045584">
    <property type="entry name" value="Pilin-like"/>
</dbReference>
<dbReference type="Proteomes" id="UP001562159">
    <property type="component" value="Unassembled WGS sequence"/>
</dbReference>
<evidence type="ECO:0000313" key="3">
    <source>
        <dbReference type="Proteomes" id="UP001562159"/>
    </source>
</evidence>
<evidence type="ECO:0000313" key="2">
    <source>
        <dbReference type="EMBL" id="MEY2181245.1"/>
    </source>
</evidence>
<dbReference type="Pfam" id="PF07963">
    <property type="entry name" value="N_methyl"/>
    <property type="match status" value="1"/>
</dbReference>
<dbReference type="NCBIfam" id="TIGR02532">
    <property type="entry name" value="IV_pilin_GFxxxE"/>
    <property type="match status" value="1"/>
</dbReference>
<accession>A0ABV4AM76</accession>
<sequence length="203" mass="22335">MKNINYQNKKKKGFALTEVLLSIAVIVIIGIVAYPLYASSRDAATVEKIRNEATMVLSSADTSSKSFRSQAMSDGQYFDVMKYFEATGQLPEGLTHTGFGIMGERYAIDGTDWTMEYNFLPDGRSNMWIAAGNDGQKQCIPLFKTFAAMTKGQLVLNNGTAPYYYVSGEPIDTAKLTAACAVDPYGYGMYTFLFDSSTAVSYH</sequence>
<dbReference type="SUPFAM" id="SSF54523">
    <property type="entry name" value="Pili subunits"/>
    <property type="match status" value="1"/>
</dbReference>
<organism evidence="2 3">
    <name type="scientific">Rhodanobacter humi</name>
    <dbReference type="NCBI Taxonomy" id="1888173"/>
    <lineage>
        <taxon>Bacteria</taxon>
        <taxon>Pseudomonadati</taxon>
        <taxon>Pseudomonadota</taxon>
        <taxon>Gammaproteobacteria</taxon>
        <taxon>Lysobacterales</taxon>
        <taxon>Rhodanobacteraceae</taxon>
        <taxon>Rhodanobacter</taxon>
    </lineage>
</organism>
<evidence type="ECO:0000256" key="1">
    <source>
        <dbReference type="SAM" id="Phobius"/>
    </source>
</evidence>
<gene>
    <name evidence="2" type="ORF">AB7878_02350</name>
</gene>
<protein>
    <submittedName>
        <fullName evidence="2">Prepilin-type N-terminal cleavage/methylation domain-containing protein</fullName>
    </submittedName>
</protein>
<keyword evidence="1" id="KW-1133">Transmembrane helix</keyword>
<dbReference type="EMBL" id="JBGBPY010000001">
    <property type="protein sequence ID" value="MEY2181245.1"/>
    <property type="molecule type" value="Genomic_DNA"/>
</dbReference>